<name>A0A7R9EY83_9NEOP</name>
<proteinExistence type="inferred from homology"/>
<dbReference type="UniPathway" id="UPA00143"/>
<dbReference type="InterPro" id="IPR045322">
    <property type="entry name" value="HECTD1/TRIP12-like"/>
</dbReference>
<dbReference type="GO" id="GO:0070534">
    <property type="term" value="P:protein K63-linked ubiquitination"/>
    <property type="evidence" value="ECO:0007669"/>
    <property type="project" value="TreeGrafter"/>
</dbReference>
<dbReference type="PANTHER" id="PTHR45670">
    <property type="entry name" value="E3 UBIQUITIN-PROTEIN LIGASE TRIP12"/>
    <property type="match status" value="1"/>
</dbReference>
<comment type="pathway">
    <text evidence="2">Protein modification; protein ubiquitination.</text>
</comment>
<reference evidence="4" key="1">
    <citation type="submission" date="2020-11" db="EMBL/GenBank/DDBJ databases">
        <authorList>
            <person name="Tran Van P."/>
        </authorList>
    </citation>
    <scope>NUCLEOTIDE SEQUENCE</scope>
</reference>
<dbReference type="EC" id="2.3.2.26" evidence="2"/>
<keyword evidence="2" id="KW-0833">Ubl conjugation pathway</keyword>
<evidence type="ECO:0000256" key="2">
    <source>
        <dbReference type="RuleBase" id="RU369009"/>
    </source>
</evidence>
<evidence type="ECO:0000256" key="3">
    <source>
        <dbReference type="SAM" id="MobiDB-lite"/>
    </source>
</evidence>
<organism evidence="4">
    <name type="scientific">Timema bartmani</name>
    <dbReference type="NCBI Taxonomy" id="61472"/>
    <lineage>
        <taxon>Eukaryota</taxon>
        <taxon>Metazoa</taxon>
        <taxon>Ecdysozoa</taxon>
        <taxon>Arthropoda</taxon>
        <taxon>Hexapoda</taxon>
        <taxon>Insecta</taxon>
        <taxon>Pterygota</taxon>
        <taxon>Neoptera</taxon>
        <taxon>Polyneoptera</taxon>
        <taxon>Phasmatodea</taxon>
        <taxon>Timematodea</taxon>
        <taxon>Timematoidea</taxon>
        <taxon>Timematidae</taxon>
        <taxon>Timema</taxon>
    </lineage>
</organism>
<sequence length="425" mass="48225">MDMWKSSAIHERSIKIPGYQITQPPSTGNVIFLMVLGSFCAPQEEEGYEMRNGKRRSWDDEYVLKRQFSALIPAFDPRPGRTNVNQTTDLEVPAPGADDSSNNQEVDLMPQPKLQLVLRGPNLPGVQDVEVELSDPTWTIFRAVQQLVQLADLGSRQEKLRRIWEPTYTIVYREVKDIDGSSITDMGRDSTSVVTLYSRGSARDTTLSPSTPTPSMSCTVEDVLQLLRHLFVISTFPDDNTADADQEGDGLTPDEFTSKKITNKLLQQIQDPLVLSSGALPSWCEELNHSCPFLFPFETRQLCFNCTAFGASSEMKADICFKSHRVNKQSAWTYIKPTLAYRSIVWLQTQRDVTLERQRAPGLSPRREDPHEFRVGRLKHERVKVPRGENLLDWALQVMRIHADRKSILEVGTTITLFLSSFMEE</sequence>
<dbReference type="EMBL" id="OD566194">
    <property type="protein sequence ID" value="CAD7443553.1"/>
    <property type="molecule type" value="Genomic_DNA"/>
</dbReference>
<evidence type="ECO:0000313" key="4">
    <source>
        <dbReference type="EMBL" id="CAD7443553.1"/>
    </source>
</evidence>
<accession>A0A7R9EY83</accession>
<dbReference type="GO" id="GO:0061630">
    <property type="term" value="F:ubiquitin protein ligase activity"/>
    <property type="evidence" value="ECO:0007669"/>
    <property type="project" value="UniProtKB-UniRule"/>
</dbReference>
<comment type="similarity">
    <text evidence="2">Belongs to the UPL family. K-HECT subfamily.</text>
</comment>
<protein>
    <recommendedName>
        <fullName evidence="2">E3 ubiquitin-protein ligase</fullName>
        <ecNumber evidence="2">2.3.2.26</ecNumber>
    </recommendedName>
</protein>
<dbReference type="PANTHER" id="PTHR45670:SF1">
    <property type="entry name" value="E3 UBIQUITIN-PROTEIN LIGASE HECTD1"/>
    <property type="match status" value="1"/>
</dbReference>
<dbReference type="AlphaFoldDB" id="A0A7R9EY83"/>
<comment type="catalytic activity">
    <reaction evidence="2">
        <text>S-ubiquitinyl-[E2 ubiquitin-conjugating enzyme]-L-cysteine + [acceptor protein]-L-lysine = [E2 ubiquitin-conjugating enzyme]-L-cysteine + N(6)-ubiquitinyl-[acceptor protein]-L-lysine.</text>
        <dbReference type="EC" id="2.3.2.26"/>
    </reaction>
</comment>
<dbReference type="GO" id="GO:0043161">
    <property type="term" value="P:proteasome-mediated ubiquitin-dependent protein catabolic process"/>
    <property type="evidence" value="ECO:0007669"/>
    <property type="project" value="TreeGrafter"/>
</dbReference>
<feature type="region of interest" description="Disordered" evidence="3">
    <location>
        <begin position="77"/>
        <end position="103"/>
    </location>
</feature>
<evidence type="ECO:0000256" key="1">
    <source>
        <dbReference type="ARBA" id="ARBA00022679"/>
    </source>
</evidence>
<dbReference type="GO" id="GO:0016607">
    <property type="term" value="C:nuclear speck"/>
    <property type="evidence" value="ECO:0007669"/>
    <property type="project" value="TreeGrafter"/>
</dbReference>
<keyword evidence="1 2" id="KW-0808">Transferase</keyword>
<gene>
    <name evidence="4" type="ORF">TBIB3V08_LOCUS5956</name>
</gene>
<comment type="function">
    <text evidence="2">E3 ubiquitin-protein ligase which accepts ubiquitin from an E2 ubiquitin-conjugating enzyme in the form of a thioester and then directly transfers the ubiquitin to targeted substrates.</text>
</comment>